<evidence type="ECO:0000313" key="3">
    <source>
        <dbReference type="RefSeq" id="XP_039134608.1"/>
    </source>
</evidence>
<keyword evidence="1" id="KW-0472">Membrane</keyword>
<evidence type="ECO:0000256" key="1">
    <source>
        <dbReference type="SAM" id="Phobius"/>
    </source>
</evidence>
<dbReference type="GeneID" id="120271950"/>
<organism evidence="2 3">
    <name type="scientific">Dioscorea cayennensis subsp. rotundata</name>
    <name type="common">White Guinea yam</name>
    <name type="synonym">Dioscorea rotundata</name>
    <dbReference type="NCBI Taxonomy" id="55577"/>
    <lineage>
        <taxon>Eukaryota</taxon>
        <taxon>Viridiplantae</taxon>
        <taxon>Streptophyta</taxon>
        <taxon>Embryophyta</taxon>
        <taxon>Tracheophyta</taxon>
        <taxon>Spermatophyta</taxon>
        <taxon>Magnoliopsida</taxon>
        <taxon>Liliopsida</taxon>
        <taxon>Dioscoreales</taxon>
        <taxon>Dioscoreaceae</taxon>
        <taxon>Dioscorea</taxon>
    </lineage>
</organism>
<protein>
    <submittedName>
        <fullName evidence="3">Uncharacterized protein LOC120271950</fullName>
    </submittedName>
</protein>
<gene>
    <name evidence="3" type="primary">LOC120271950</name>
</gene>
<keyword evidence="2" id="KW-1185">Reference proteome</keyword>
<feature type="transmembrane region" description="Helical" evidence="1">
    <location>
        <begin position="168"/>
        <end position="187"/>
    </location>
</feature>
<keyword evidence="1" id="KW-0812">Transmembrane</keyword>
<name>A0AB40C617_DIOCR</name>
<dbReference type="Proteomes" id="UP001515500">
    <property type="component" value="Chromosome 1"/>
</dbReference>
<evidence type="ECO:0000313" key="2">
    <source>
        <dbReference type="Proteomes" id="UP001515500"/>
    </source>
</evidence>
<keyword evidence="1" id="KW-1133">Transmembrane helix</keyword>
<proteinExistence type="predicted"/>
<dbReference type="PANTHER" id="PTHR33625:SF3">
    <property type="entry name" value="OS04G0550700 PROTEIN"/>
    <property type="match status" value="1"/>
</dbReference>
<dbReference type="AlphaFoldDB" id="A0AB40C617"/>
<reference evidence="3" key="2">
    <citation type="submission" date="2025-08" db="UniProtKB">
        <authorList>
            <consortium name="RefSeq"/>
        </authorList>
    </citation>
    <scope>IDENTIFICATION</scope>
</reference>
<sequence>MVASLTLSQVLRDRFVHNLDEDDRVDEIPASIELLNQRISGSSSQHLHRPNASKVLDAFRLLKSNPSVQRMVVSLSSDENVWNAVMNNELVRKLRASLGSDDRLHAVKTSITNKSSEGSDIVGMILGWIYECTKMKIVEIIGNIMQLMSVIFHSSVKEKNFETADDLLRSSLMLAVMVFIIVIVTRIQSA</sequence>
<reference evidence="2" key="1">
    <citation type="submission" date="2025-05" db="UniProtKB">
        <authorList>
            <consortium name="RefSeq"/>
        </authorList>
    </citation>
    <scope>NUCLEOTIDE SEQUENCE [LARGE SCALE GENOMIC DNA]</scope>
</reference>
<dbReference type="RefSeq" id="XP_039134608.1">
    <property type="nucleotide sequence ID" value="XM_039278674.1"/>
</dbReference>
<accession>A0AB40C617</accession>
<dbReference type="PANTHER" id="PTHR33625">
    <property type="entry name" value="OS08G0179900 PROTEIN"/>
    <property type="match status" value="1"/>
</dbReference>